<feature type="region of interest" description="Disordered" evidence="1">
    <location>
        <begin position="402"/>
        <end position="434"/>
    </location>
</feature>
<evidence type="ECO:0000313" key="3">
    <source>
        <dbReference type="Proteomes" id="UP000800036"/>
    </source>
</evidence>
<protein>
    <submittedName>
        <fullName evidence="2">Uncharacterized protein</fullName>
    </submittedName>
</protein>
<organism evidence="2 3">
    <name type="scientific">Bimuria novae-zelandiae CBS 107.79</name>
    <dbReference type="NCBI Taxonomy" id="1447943"/>
    <lineage>
        <taxon>Eukaryota</taxon>
        <taxon>Fungi</taxon>
        <taxon>Dikarya</taxon>
        <taxon>Ascomycota</taxon>
        <taxon>Pezizomycotina</taxon>
        <taxon>Dothideomycetes</taxon>
        <taxon>Pleosporomycetidae</taxon>
        <taxon>Pleosporales</taxon>
        <taxon>Massarineae</taxon>
        <taxon>Didymosphaeriaceae</taxon>
        <taxon>Bimuria</taxon>
    </lineage>
</organism>
<accession>A0A6A5VA12</accession>
<feature type="region of interest" description="Disordered" evidence="1">
    <location>
        <begin position="191"/>
        <end position="212"/>
    </location>
</feature>
<proteinExistence type="predicted"/>
<evidence type="ECO:0000313" key="2">
    <source>
        <dbReference type="EMBL" id="KAF1972842.1"/>
    </source>
</evidence>
<evidence type="ECO:0000256" key="1">
    <source>
        <dbReference type="SAM" id="MobiDB-lite"/>
    </source>
</evidence>
<feature type="region of interest" description="Disordered" evidence="1">
    <location>
        <begin position="136"/>
        <end position="157"/>
    </location>
</feature>
<dbReference type="Proteomes" id="UP000800036">
    <property type="component" value="Unassembled WGS sequence"/>
</dbReference>
<gene>
    <name evidence="2" type="ORF">BU23DRAFT_568681</name>
</gene>
<feature type="compositionally biased region" description="Basic residues" evidence="1">
    <location>
        <begin position="304"/>
        <end position="318"/>
    </location>
</feature>
<keyword evidence="3" id="KW-1185">Reference proteome</keyword>
<dbReference type="EMBL" id="ML976684">
    <property type="protein sequence ID" value="KAF1972842.1"/>
    <property type="molecule type" value="Genomic_DNA"/>
</dbReference>
<reference evidence="2" key="1">
    <citation type="journal article" date="2020" name="Stud. Mycol.">
        <title>101 Dothideomycetes genomes: a test case for predicting lifestyles and emergence of pathogens.</title>
        <authorList>
            <person name="Haridas S."/>
            <person name="Albert R."/>
            <person name="Binder M."/>
            <person name="Bloem J."/>
            <person name="Labutti K."/>
            <person name="Salamov A."/>
            <person name="Andreopoulos B."/>
            <person name="Baker S."/>
            <person name="Barry K."/>
            <person name="Bills G."/>
            <person name="Bluhm B."/>
            <person name="Cannon C."/>
            <person name="Castanera R."/>
            <person name="Culley D."/>
            <person name="Daum C."/>
            <person name="Ezra D."/>
            <person name="Gonzalez J."/>
            <person name="Henrissat B."/>
            <person name="Kuo A."/>
            <person name="Liang C."/>
            <person name="Lipzen A."/>
            <person name="Lutzoni F."/>
            <person name="Magnuson J."/>
            <person name="Mondo S."/>
            <person name="Nolan M."/>
            <person name="Ohm R."/>
            <person name="Pangilinan J."/>
            <person name="Park H.-J."/>
            <person name="Ramirez L."/>
            <person name="Alfaro M."/>
            <person name="Sun H."/>
            <person name="Tritt A."/>
            <person name="Yoshinaga Y."/>
            <person name="Zwiers L.-H."/>
            <person name="Turgeon B."/>
            <person name="Goodwin S."/>
            <person name="Spatafora J."/>
            <person name="Crous P."/>
            <person name="Grigoriev I."/>
        </authorList>
    </citation>
    <scope>NUCLEOTIDE SEQUENCE</scope>
    <source>
        <strain evidence="2">CBS 107.79</strain>
    </source>
</reference>
<feature type="compositionally biased region" description="Polar residues" evidence="1">
    <location>
        <begin position="257"/>
        <end position="266"/>
    </location>
</feature>
<dbReference type="OrthoDB" id="3790830at2759"/>
<name>A0A6A5VA12_9PLEO</name>
<dbReference type="AlphaFoldDB" id="A0A6A5VA12"/>
<feature type="region of interest" description="Disordered" evidence="1">
    <location>
        <begin position="250"/>
        <end position="378"/>
    </location>
</feature>
<sequence length="516" mass="55892">MSFNSFPTQNFRFVSYNGPLEPKPTRRQHTKLILPNNHKYTALDEYPSTGLALLSHRAGDGLVSAGGNVCNLKIFSCKGDISCSCGSYPQDEQGIKIKHLVPRGTSKEALSEKSSGQPVLFEGGSLEFAIVIADNQSEPGADSDDDGYSHNPYLGTQKHDRFDDASLLTSDHHGTKGMEDAFSAELVGGYKSQVSRPPRRELLSTPSTPPTGSLIMEIGQPMQEANGETFWRAHTTMHQPQGPIYMKVEKQGESAPVESTSRNSSDGTEKDMNNDTSNQGTWLTRKRRRLLPGKPHTQTSSTTSKRHPRQARLLKTQRKPSSYGKPALSRPSGLKSLPAVPNCGHDSKICDSVDSSESSDRGRHLRNNKRQSGSNSPPVAAVAKCKLKCLPTLFLVLSPKHPCPSPPPSPQVALDREDGSWSTPTRVAHRPPRSGLCRRYQDQLEADRTLGLGLPCAERSSSVDAHYNAVVAMGAHTRALGAWAASVARNGIRARGHRDAGPLMGTTRGNINGPGG</sequence>